<evidence type="ECO:0000256" key="1">
    <source>
        <dbReference type="ARBA" id="ARBA00004790"/>
    </source>
</evidence>
<dbReference type="GO" id="GO:0009435">
    <property type="term" value="P:NAD+ biosynthetic process"/>
    <property type="evidence" value="ECO:0007669"/>
    <property type="project" value="UniProtKB-UniPathway"/>
</dbReference>
<organism evidence="9 10">
    <name type="scientific">Candidatus Tagabacteria bacterium CG10_big_fil_rev_8_21_14_0_10_40_13</name>
    <dbReference type="NCBI Taxonomy" id="1975022"/>
    <lineage>
        <taxon>Bacteria</taxon>
        <taxon>Candidatus Tagaibacteriota</taxon>
    </lineage>
</organism>
<comment type="pathway">
    <text evidence="1">Cofactor biosynthesis; NAD(+) biosynthesis.</text>
</comment>
<sequence>MIFVLNENLFGTVKIYITIVAALDFGDRERKFNHKAIIYHMSIREVEFIRTIFNQEKVDRAVVAVSGGIDSSVALVLIVKALGAENVYILQLPYKNQGTENSDLILDFVKIPLKNRVKINIGKIVDGFGVKDRVRLGNIMARVRMIYCFDLAKKLKALVVGTENKSEKLLGYYTRFGDEAADIEPIIHLYKTEVRKLARELEIPEEIIKQKPTAGLWPGQIDEGDLGFTYKEADQVLRGKKQNIKVQQRLKQVDFKKRVPYTL</sequence>
<keyword evidence="5 6" id="KW-0520">NAD</keyword>
<comment type="caution">
    <text evidence="9">The sequence shown here is derived from an EMBL/GenBank/DDBJ whole genome shotgun (WGS) entry which is preliminary data.</text>
</comment>
<evidence type="ECO:0000313" key="10">
    <source>
        <dbReference type="Proteomes" id="UP000230603"/>
    </source>
</evidence>
<dbReference type="GO" id="GO:0005524">
    <property type="term" value="F:ATP binding"/>
    <property type="evidence" value="ECO:0007669"/>
    <property type="project" value="UniProtKB-KW"/>
</dbReference>
<gene>
    <name evidence="9" type="primary">nadE</name>
    <name evidence="9" type="ORF">COV00_00610</name>
</gene>
<dbReference type="GO" id="GO:0004359">
    <property type="term" value="F:glutaminase activity"/>
    <property type="evidence" value="ECO:0007669"/>
    <property type="project" value="InterPro"/>
</dbReference>
<name>A0A2M8L9L8_9BACT</name>
<dbReference type="NCBIfam" id="TIGR00552">
    <property type="entry name" value="nadE"/>
    <property type="match status" value="1"/>
</dbReference>
<evidence type="ECO:0000256" key="6">
    <source>
        <dbReference type="RuleBase" id="RU003811"/>
    </source>
</evidence>
<dbReference type="EC" id="6.3.1.5" evidence="7"/>
<evidence type="ECO:0000256" key="5">
    <source>
        <dbReference type="ARBA" id="ARBA00023027"/>
    </source>
</evidence>
<dbReference type="AlphaFoldDB" id="A0A2M8L9L8"/>
<comment type="similarity">
    <text evidence="6">Belongs to the NAD synthetase family.</text>
</comment>
<dbReference type="Gene3D" id="3.40.50.620">
    <property type="entry name" value="HUPs"/>
    <property type="match status" value="1"/>
</dbReference>
<keyword evidence="3 6" id="KW-0547">Nucleotide-binding</keyword>
<dbReference type="InterPro" id="IPR022310">
    <property type="entry name" value="NAD/GMP_synthase"/>
</dbReference>
<evidence type="ECO:0000256" key="2">
    <source>
        <dbReference type="ARBA" id="ARBA00022598"/>
    </source>
</evidence>
<dbReference type="Proteomes" id="UP000230603">
    <property type="component" value="Unassembled WGS sequence"/>
</dbReference>
<keyword evidence="4 6" id="KW-0067">ATP-binding</keyword>
<comment type="catalytic activity">
    <reaction evidence="7">
        <text>deamido-NAD(+) + NH4(+) + ATP = AMP + diphosphate + NAD(+) + H(+)</text>
        <dbReference type="Rhea" id="RHEA:21188"/>
        <dbReference type="ChEBI" id="CHEBI:15378"/>
        <dbReference type="ChEBI" id="CHEBI:28938"/>
        <dbReference type="ChEBI" id="CHEBI:30616"/>
        <dbReference type="ChEBI" id="CHEBI:33019"/>
        <dbReference type="ChEBI" id="CHEBI:57540"/>
        <dbReference type="ChEBI" id="CHEBI:58437"/>
        <dbReference type="ChEBI" id="CHEBI:456215"/>
        <dbReference type="EC" id="6.3.1.5"/>
    </reaction>
</comment>
<dbReference type="UniPathway" id="UPA00253"/>
<keyword evidence="2 6" id="KW-0436">Ligase</keyword>
<dbReference type="GO" id="GO:0003952">
    <property type="term" value="F:NAD+ synthase (glutamine-hydrolyzing) activity"/>
    <property type="evidence" value="ECO:0007669"/>
    <property type="project" value="InterPro"/>
</dbReference>
<evidence type="ECO:0000256" key="7">
    <source>
        <dbReference type="RuleBase" id="RU003812"/>
    </source>
</evidence>
<dbReference type="Pfam" id="PF02540">
    <property type="entry name" value="NAD_synthase"/>
    <property type="match status" value="1"/>
</dbReference>
<dbReference type="GO" id="GO:0005737">
    <property type="term" value="C:cytoplasm"/>
    <property type="evidence" value="ECO:0007669"/>
    <property type="project" value="InterPro"/>
</dbReference>
<dbReference type="InterPro" id="IPR003694">
    <property type="entry name" value="NAD_synthase"/>
</dbReference>
<feature type="domain" description="NAD/GMP synthase" evidence="8">
    <location>
        <begin position="45"/>
        <end position="252"/>
    </location>
</feature>
<dbReference type="InterPro" id="IPR014729">
    <property type="entry name" value="Rossmann-like_a/b/a_fold"/>
</dbReference>
<dbReference type="PANTHER" id="PTHR23090">
    <property type="entry name" value="NH 3 /GLUTAMINE-DEPENDENT NAD + SYNTHETASE"/>
    <property type="match status" value="1"/>
</dbReference>
<reference evidence="10" key="1">
    <citation type="submission" date="2017-09" db="EMBL/GenBank/DDBJ databases">
        <title>Depth-based differentiation of microbial function through sediment-hosted aquifers and enrichment of novel symbionts in the deep terrestrial subsurface.</title>
        <authorList>
            <person name="Probst A.J."/>
            <person name="Ladd B."/>
            <person name="Jarett J.K."/>
            <person name="Geller-Mcgrath D.E."/>
            <person name="Sieber C.M.K."/>
            <person name="Emerson J.B."/>
            <person name="Anantharaman K."/>
            <person name="Thomas B.C."/>
            <person name="Malmstrom R."/>
            <person name="Stieglmeier M."/>
            <person name="Klingl A."/>
            <person name="Woyke T."/>
            <person name="Ryan C.M."/>
            <person name="Banfield J.F."/>
        </authorList>
    </citation>
    <scope>NUCLEOTIDE SEQUENCE [LARGE SCALE GENOMIC DNA]</scope>
</reference>
<proteinExistence type="inferred from homology"/>
<evidence type="ECO:0000259" key="8">
    <source>
        <dbReference type="Pfam" id="PF02540"/>
    </source>
</evidence>
<dbReference type="CDD" id="cd00553">
    <property type="entry name" value="NAD_synthase"/>
    <property type="match status" value="1"/>
</dbReference>
<evidence type="ECO:0000256" key="3">
    <source>
        <dbReference type="ARBA" id="ARBA00022741"/>
    </source>
</evidence>
<evidence type="ECO:0000256" key="4">
    <source>
        <dbReference type="ARBA" id="ARBA00022840"/>
    </source>
</evidence>
<dbReference type="EMBL" id="PFEP01000010">
    <property type="protein sequence ID" value="PJE73291.1"/>
    <property type="molecule type" value="Genomic_DNA"/>
</dbReference>
<evidence type="ECO:0000313" key="9">
    <source>
        <dbReference type="EMBL" id="PJE73291.1"/>
    </source>
</evidence>
<dbReference type="PANTHER" id="PTHR23090:SF9">
    <property type="entry name" value="GLUTAMINE-DEPENDENT NAD(+) SYNTHETASE"/>
    <property type="match status" value="1"/>
</dbReference>
<protein>
    <recommendedName>
        <fullName evidence="7">NH(3)-dependent NAD(+) synthetase</fullName>
        <ecNumber evidence="7">6.3.1.5</ecNumber>
    </recommendedName>
</protein>
<dbReference type="GO" id="GO:0008795">
    <property type="term" value="F:NAD+ synthase activity"/>
    <property type="evidence" value="ECO:0007669"/>
    <property type="project" value="UniProtKB-EC"/>
</dbReference>
<dbReference type="SUPFAM" id="SSF52402">
    <property type="entry name" value="Adenine nucleotide alpha hydrolases-like"/>
    <property type="match status" value="1"/>
</dbReference>
<accession>A0A2M8L9L8</accession>